<evidence type="ECO:0000313" key="2">
    <source>
        <dbReference type="Proteomes" id="UP001055072"/>
    </source>
</evidence>
<organism evidence="1 2">
    <name type="scientific">Irpex rosettiformis</name>
    <dbReference type="NCBI Taxonomy" id="378272"/>
    <lineage>
        <taxon>Eukaryota</taxon>
        <taxon>Fungi</taxon>
        <taxon>Dikarya</taxon>
        <taxon>Basidiomycota</taxon>
        <taxon>Agaricomycotina</taxon>
        <taxon>Agaricomycetes</taxon>
        <taxon>Polyporales</taxon>
        <taxon>Irpicaceae</taxon>
        <taxon>Irpex</taxon>
    </lineage>
</organism>
<sequence length="461" mass="49847">MSDSRVLLSEEYVQDCFHSYLKSALTQAKVEQLLDTDVLASAEGDLMVTGPALCLYFAALRSTTDPPSVPLPRLSKSTAQPSDLSYANCPVAFRPFLTIWSQTVPDIQSLEPQHQHDLARLICNLPALSVPPNTKLPGIAADIRAVAIEISMRRTFQDRYASDLQAALDSGSGRTASRRVKASFVPPPVYEPTSPSSSSTLTSPSTLTVPLPTSPSTSSFSSHLSSPSSSSFRRSPSPGMLSSPSILGPDAQAIEFVRETLYAALADVLERQPAIRRTLRRDPTRAYFASVALAILDVATSSVSSEAGEPTIRGVLNMSLTLSECPDELKPFMKELCDLGQSARDVAEDDSLVGARALSEGKSMPEPRMDRVREILRGGVGWAYDSNHERDGTSRDHPPPNGNSLSPSSCSYSRRRTTSTENRAVAFANRINALALGMTKLRAFRERQDIVFRVLAGVSGS</sequence>
<gene>
    <name evidence="1" type="ORF">BDY19DRAFT_984023</name>
</gene>
<evidence type="ECO:0000313" key="1">
    <source>
        <dbReference type="EMBL" id="KAI0090914.1"/>
    </source>
</evidence>
<dbReference type="Proteomes" id="UP001055072">
    <property type="component" value="Unassembled WGS sequence"/>
</dbReference>
<dbReference type="EMBL" id="MU274906">
    <property type="protein sequence ID" value="KAI0090914.1"/>
    <property type="molecule type" value="Genomic_DNA"/>
</dbReference>
<reference evidence="1" key="1">
    <citation type="journal article" date="2021" name="Environ. Microbiol.">
        <title>Gene family expansions and transcriptome signatures uncover fungal adaptations to wood decay.</title>
        <authorList>
            <person name="Hage H."/>
            <person name="Miyauchi S."/>
            <person name="Viragh M."/>
            <person name="Drula E."/>
            <person name="Min B."/>
            <person name="Chaduli D."/>
            <person name="Navarro D."/>
            <person name="Favel A."/>
            <person name="Norest M."/>
            <person name="Lesage-Meessen L."/>
            <person name="Balint B."/>
            <person name="Merenyi Z."/>
            <person name="de Eugenio L."/>
            <person name="Morin E."/>
            <person name="Martinez A.T."/>
            <person name="Baldrian P."/>
            <person name="Stursova M."/>
            <person name="Martinez M.J."/>
            <person name="Novotny C."/>
            <person name="Magnuson J.K."/>
            <person name="Spatafora J.W."/>
            <person name="Maurice S."/>
            <person name="Pangilinan J."/>
            <person name="Andreopoulos W."/>
            <person name="LaButti K."/>
            <person name="Hundley H."/>
            <person name="Na H."/>
            <person name="Kuo A."/>
            <person name="Barry K."/>
            <person name="Lipzen A."/>
            <person name="Henrissat B."/>
            <person name="Riley R."/>
            <person name="Ahrendt S."/>
            <person name="Nagy L.G."/>
            <person name="Grigoriev I.V."/>
            <person name="Martin F."/>
            <person name="Rosso M.N."/>
        </authorList>
    </citation>
    <scope>NUCLEOTIDE SEQUENCE</scope>
    <source>
        <strain evidence="1">CBS 384.51</strain>
    </source>
</reference>
<protein>
    <submittedName>
        <fullName evidence="1">Uncharacterized protein</fullName>
    </submittedName>
</protein>
<keyword evidence="2" id="KW-1185">Reference proteome</keyword>
<accession>A0ACB8U9P8</accession>
<proteinExistence type="predicted"/>
<comment type="caution">
    <text evidence="1">The sequence shown here is derived from an EMBL/GenBank/DDBJ whole genome shotgun (WGS) entry which is preliminary data.</text>
</comment>
<name>A0ACB8U9P8_9APHY</name>